<gene>
    <name evidence="1" type="ORF">FHX73_114485</name>
</gene>
<accession>A0A561UMK8</accession>
<protein>
    <submittedName>
        <fullName evidence="1">Uncharacterized protein</fullName>
    </submittedName>
</protein>
<evidence type="ECO:0000313" key="1">
    <source>
        <dbReference type="EMBL" id="TWG00605.1"/>
    </source>
</evidence>
<dbReference type="AlphaFoldDB" id="A0A561UMK8"/>
<evidence type="ECO:0000313" key="2">
    <source>
        <dbReference type="Proteomes" id="UP000317940"/>
    </source>
</evidence>
<organism evidence="1 2">
    <name type="scientific">Kitasatospora viridis</name>
    <dbReference type="NCBI Taxonomy" id="281105"/>
    <lineage>
        <taxon>Bacteria</taxon>
        <taxon>Bacillati</taxon>
        <taxon>Actinomycetota</taxon>
        <taxon>Actinomycetes</taxon>
        <taxon>Kitasatosporales</taxon>
        <taxon>Streptomycetaceae</taxon>
        <taxon>Kitasatospora</taxon>
    </lineage>
</organism>
<sequence>MTTTTTTTTTTATATTATTMTVTHTDTAPLLWFAGPVGFVEVPLDGTADQRLDRLWEAFDAIGADVSPEQRLGTAVNAELLLQAQLEQGLVHLANCFYRTDGGEVMHAVFAVSVAPAETGGPLTFAARTAEQWAAARPAAEIGVLDLPCGRAVVATEDRTVTVPGQLYGLEQASESRFRQIEAAIAHPDGVHLVRVVLSTEYLEHWSDWAVVMGAALRGLSFRDPLTAVRERPVAQLPAGVEDRIRQAFG</sequence>
<dbReference type="EMBL" id="VIWT01000001">
    <property type="protein sequence ID" value="TWG00605.1"/>
    <property type="molecule type" value="Genomic_DNA"/>
</dbReference>
<proteinExistence type="predicted"/>
<dbReference type="RefSeq" id="WP_145906682.1">
    <property type="nucleotide sequence ID" value="NZ_BAAAMZ010000052.1"/>
</dbReference>
<name>A0A561UMK8_9ACTN</name>
<keyword evidence="2" id="KW-1185">Reference proteome</keyword>
<dbReference type="Proteomes" id="UP000317940">
    <property type="component" value="Unassembled WGS sequence"/>
</dbReference>
<comment type="caution">
    <text evidence="1">The sequence shown here is derived from an EMBL/GenBank/DDBJ whole genome shotgun (WGS) entry which is preliminary data.</text>
</comment>
<reference evidence="1 2" key="1">
    <citation type="submission" date="2019-06" db="EMBL/GenBank/DDBJ databases">
        <title>Sequencing the genomes of 1000 actinobacteria strains.</title>
        <authorList>
            <person name="Klenk H.-P."/>
        </authorList>
    </citation>
    <scope>NUCLEOTIDE SEQUENCE [LARGE SCALE GENOMIC DNA]</scope>
    <source>
        <strain evidence="1 2">DSM 44826</strain>
    </source>
</reference>
<dbReference type="OrthoDB" id="4280624at2"/>